<comment type="caution">
    <text evidence="1">The sequence shown here is derived from an EMBL/GenBank/DDBJ whole genome shotgun (WGS) entry which is preliminary data.</text>
</comment>
<proteinExistence type="predicted"/>
<protein>
    <submittedName>
        <fullName evidence="1">Uncharacterized protein</fullName>
    </submittedName>
</protein>
<evidence type="ECO:0000313" key="1">
    <source>
        <dbReference type="EMBL" id="TNC49619.1"/>
    </source>
</evidence>
<dbReference type="AlphaFoldDB" id="A0A5C4MZK9"/>
<name>A0A5C4MZK9_9RHOB</name>
<dbReference type="Proteomes" id="UP000305887">
    <property type="component" value="Unassembled WGS sequence"/>
</dbReference>
<dbReference type="EMBL" id="VDFU01000010">
    <property type="protein sequence ID" value="TNC49619.1"/>
    <property type="molecule type" value="Genomic_DNA"/>
</dbReference>
<evidence type="ECO:0000313" key="2">
    <source>
        <dbReference type="Proteomes" id="UP000305887"/>
    </source>
</evidence>
<sequence length="97" mass="10843">MPGGTDLFDQLSGYCAVFVGTDTDTGALTVVWVLPDGRMLTMNRTHCLAPGRTAPGEAITTFGLTQFRRFSPRTAQDAWHYALRLARQIENHESWDR</sequence>
<organism evidence="1 2">
    <name type="scientific">Rubellimicrobium rubrum</name>
    <dbReference type="NCBI Taxonomy" id="2585369"/>
    <lineage>
        <taxon>Bacteria</taxon>
        <taxon>Pseudomonadati</taxon>
        <taxon>Pseudomonadota</taxon>
        <taxon>Alphaproteobacteria</taxon>
        <taxon>Rhodobacterales</taxon>
        <taxon>Roseobacteraceae</taxon>
        <taxon>Rubellimicrobium</taxon>
    </lineage>
</organism>
<dbReference type="OrthoDB" id="7885868at2"/>
<dbReference type="RefSeq" id="WP_139076788.1">
    <property type="nucleotide sequence ID" value="NZ_VDFU01000010.1"/>
</dbReference>
<accession>A0A5C4MZK9</accession>
<gene>
    <name evidence="1" type="ORF">FHG66_10955</name>
</gene>
<reference evidence="1 2" key="1">
    <citation type="submission" date="2019-06" db="EMBL/GenBank/DDBJ databases">
        <title>YIM 131921 draft genome.</title>
        <authorList>
            <person name="Jiang L."/>
        </authorList>
    </citation>
    <scope>NUCLEOTIDE SEQUENCE [LARGE SCALE GENOMIC DNA]</scope>
    <source>
        <strain evidence="1 2">YIM 131921</strain>
    </source>
</reference>
<keyword evidence="2" id="KW-1185">Reference proteome</keyword>